<protein>
    <submittedName>
        <fullName evidence="6">Exonuclease</fullName>
    </submittedName>
</protein>
<dbReference type="InterPro" id="IPR013520">
    <property type="entry name" value="Ribonucl_H"/>
</dbReference>
<dbReference type="GO" id="GO:0005524">
    <property type="term" value="F:ATP binding"/>
    <property type="evidence" value="ECO:0007669"/>
    <property type="project" value="UniProtKB-KW"/>
</dbReference>
<dbReference type="Pfam" id="PF13307">
    <property type="entry name" value="Helicase_C_2"/>
    <property type="match status" value="1"/>
</dbReference>
<keyword evidence="7" id="KW-1185">Reference proteome</keyword>
<reference evidence="6 7" key="1">
    <citation type="journal article" date="2017" name="Genome Announc.">
        <title>Draft Genome Sequence of Romboutsia weinsteinii sp. nov. Strain CCRI-19649(T) Isolated from Surface Water.</title>
        <authorList>
            <person name="Maheux A.F."/>
            <person name="Boudreau D.K."/>
            <person name="Berube E."/>
            <person name="Boissinot M."/>
            <person name="Cantin P."/>
            <person name="Raymond F."/>
            <person name="Corbeil J."/>
            <person name="Omar R.F."/>
            <person name="Bergeron M.G."/>
        </authorList>
    </citation>
    <scope>NUCLEOTIDE SEQUENCE [LARGE SCALE GENOMIC DNA]</scope>
    <source>
        <strain evidence="6 7">CCRI-19649</strain>
    </source>
</reference>
<dbReference type="SMART" id="SM00487">
    <property type="entry name" value="DEXDc"/>
    <property type="match status" value="1"/>
</dbReference>
<dbReference type="InterPro" id="IPR012337">
    <property type="entry name" value="RNaseH-like_sf"/>
</dbReference>
<dbReference type="EMBL" id="NOJY02000002">
    <property type="protein sequence ID" value="RDY29467.1"/>
    <property type="molecule type" value="Genomic_DNA"/>
</dbReference>
<comment type="similarity">
    <text evidence="4">Belongs to the helicase family. DinG subfamily.</text>
</comment>
<dbReference type="CDD" id="cd06127">
    <property type="entry name" value="DEDDh"/>
    <property type="match status" value="1"/>
</dbReference>
<dbReference type="SUPFAM" id="SSF52540">
    <property type="entry name" value="P-loop containing nucleoside triphosphate hydrolases"/>
    <property type="match status" value="1"/>
</dbReference>
<keyword evidence="6" id="KW-0540">Nuclease</keyword>
<keyword evidence="6" id="KW-0269">Exonuclease</keyword>
<dbReference type="PANTHER" id="PTHR11472">
    <property type="entry name" value="DNA REPAIR DEAD HELICASE RAD3/XP-D SUBFAMILY MEMBER"/>
    <property type="match status" value="1"/>
</dbReference>
<evidence type="ECO:0000256" key="4">
    <source>
        <dbReference type="ARBA" id="ARBA00038058"/>
    </source>
</evidence>
<evidence type="ECO:0000313" key="6">
    <source>
        <dbReference type="EMBL" id="RDY29467.1"/>
    </source>
</evidence>
<dbReference type="InterPro" id="IPR027417">
    <property type="entry name" value="P-loop_NTPase"/>
</dbReference>
<dbReference type="GO" id="GO:0004527">
    <property type="term" value="F:exonuclease activity"/>
    <property type="evidence" value="ECO:0007669"/>
    <property type="project" value="UniProtKB-KW"/>
</dbReference>
<comment type="caution">
    <text evidence="6">The sequence shown here is derived from an EMBL/GenBank/DDBJ whole genome shotgun (WGS) entry which is preliminary data.</text>
</comment>
<dbReference type="Gene3D" id="3.30.420.10">
    <property type="entry name" value="Ribonuclease H-like superfamily/Ribonuclease H"/>
    <property type="match status" value="1"/>
</dbReference>
<dbReference type="SUPFAM" id="SSF53098">
    <property type="entry name" value="Ribonuclease H-like"/>
    <property type="match status" value="1"/>
</dbReference>
<proteinExistence type="inferred from homology"/>
<evidence type="ECO:0000256" key="2">
    <source>
        <dbReference type="ARBA" id="ARBA00022801"/>
    </source>
</evidence>
<dbReference type="Proteomes" id="UP000215694">
    <property type="component" value="Unassembled WGS sequence"/>
</dbReference>
<dbReference type="InterPro" id="IPR036397">
    <property type="entry name" value="RNaseH_sf"/>
</dbReference>
<dbReference type="GO" id="GO:0003678">
    <property type="term" value="F:DNA helicase activity"/>
    <property type="evidence" value="ECO:0007669"/>
    <property type="project" value="TreeGrafter"/>
</dbReference>
<dbReference type="GO" id="GO:0016818">
    <property type="term" value="F:hydrolase activity, acting on acid anhydrides, in phosphorus-containing anhydrides"/>
    <property type="evidence" value="ECO:0007669"/>
    <property type="project" value="InterPro"/>
</dbReference>
<dbReference type="InterPro" id="IPR014013">
    <property type="entry name" value="Helic_SF1/SF2_ATP-bd_DinG/Rad3"/>
</dbReference>
<dbReference type="SMART" id="SM00479">
    <property type="entry name" value="EXOIII"/>
    <property type="match status" value="1"/>
</dbReference>
<dbReference type="RefSeq" id="WP_094366880.1">
    <property type="nucleotide sequence ID" value="NZ_NOJY02000002.1"/>
</dbReference>
<keyword evidence="3" id="KW-0067">ATP-binding</keyword>
<dbReference type="GO" id="GO:0006139">
    <property type="term" value="P:nucleobase-containing compound metabolic process"/>
    <property type="evidence" value="ECO:0007669"/>
    <property type="project" value="InterPro"/>
</dbReference>
<keyword evidence="2" id="KW-0378">Hydrolase</keyword>
<dbReference type="SMART" id="SM00491">
    <property type="entry name" value="HELICc2"/>
    <property type="match status" value="1"/>
</dbReference>
<evidence type="ECO:0000313" key="7">
    <source>
        <dbReference type="Proteomes" id="UP000215694"/>
    </source>
</evidence>
<organism evidence="6 7">
    <name type="scientific">Romboutsia weinsteinii</name>
    <dbReference type="NCBI Taxonomy" id="2020949"/>
    <lineage>
        <taxon>Bacteria</taxon>
        <taxon>Bacillati</taxon>
        <taxon>Bacillota</taxon>
        <taxon>Clostridia</taxon>
        <taxon>Peptostreptococcales</taxon>
        <taxon>Peptostreptococcaceae</taxon>
        <taxon>Romboutsia</taxon>
    </lineage>
</organism>
<dbReference type="InterPro" id="IPR014001">
    <property type="entry name" value="Helicase_ATP-bd"/>
</dbReference>
<feature type="domain" description="Helicase ATP-binding" evidence="5">
    <location>
        <begin position="256"/>
        <end position="530"/>
    </location>
</feature>
<evidence type="ECO:0000256" key="1">
    <source>
        <dbReference type="ARBA" id="ARBA00022741"/>
    </source>
</evidence>
<evidence type="ECO:0000256" key="3">
    <source>
        <dbReference type="ARBA" id="ARBA00022840"/>
    </source>
</evidence>
<dbReference type="InterPro" id="IPR045028">
    <property type="entry name" value="DinG/Rad3-like"/>
</dbReference>
<dbReference type="Gene3D" id="3.40.50.300">
    <property type="entry name" value="P-loop containing nucleotide triphosphate hydrolases"/>
    <property type="match status" value="2"/>
</dbReference>
<dbReference type="AlphaFoldDB" id="A0A371J9W6"/>
<name>A0A371J9W6_9FIRM</name>
<evidence type="ECO:0000259" key="5">
    <source>
        <dbReference type="PROSITE" id="PS51193"/>
    </source>
</evidence>
<dbReference type="OrthoDB" id="9803913at2"/>
<dbReference type="PROSITE" id="PS51193">
    <property type="entry name" value="HELICASE_ATP_BIND_2"/>
    <property type="match status" value="1"/>
</dbReference>
<dbReference type="PANTHER" id="PTHR11472:SF34">
    <property type="entry name" value="REGULATOR OF TELOMERE ELONGATION HELICASE 1"/>
    <property type="match status" value="1"/>
</dbReference>
<dbReference type="Pfam" id="PF00929">
    <property type="entry name" value="RNase_T"/>
    <property type="match status" value="1"/>
</dbReference>
<gene>
    <name evidence="6" type="ORF">CHL78_001840</name>
</gene>
<dbReference type="GO" id="GO:0003676">
    <property type="term" value="F:nucleic acid binding"/>
    <property type="evidence" value="ECO:0007669"/>
    <property type="project" value="InterPro"/>
</dbReference>
<dbReference type="InterPro" id="IPR006555">
    <property type="entry name" value="ATP-dep_Helicase_C"/>
</dbReference>
<keyword evidence="1" id="KW-0547">Nucleotide-binding</keyword>
<sequence length="1033" mass="120857">MNLNIISLLDNVVFLDIETSGLDPINSEILEIGAIKIKNGEISRFYTLVKNNKEIPLEILSLCSGLSEEDFSKGKKVHDVEVDLLVFLEDYKVICHNASLEKSFLEFYMPKIKNEIIDSMELAVILEPYHKEYSLDYLKKVLTNEKIDEKHRALDDSLDAVKVVNALLMRLNRKEKSSLEPISFKINSQLGRFSLPPWQWSEFIENADYKLGSNLDVIYEEEILNSENISKEKEIIRKIYSQNKQYEELLKDKEIWASKEGFIYEYRPGQYELTKTIRELFDGSKAGPKIASIEAPTGIGKSVGYLLPAILEAHLNKKRIIISTDTKELQIQLINKDIPNVINSLGLNKKISYGYIKGKNNYICVEKLESYIMDYSPSKSSSEDIIALLYLERLVEEGLYGDIEEINYWIINHFDSLENHIRHISCDPNLCRPKKCIKNCLYKRRVEELKEEDITVINHSLLSKWPYKEEKPIENIIVDEAHNLVEKGYDFFSSIVESRSLRYFLQEIYPYENIKNSPFAYDLANKRFKRNKSFDKFYNHIGITREVKDKISRNINFIVEEMNSILDFGNHSDYKDISRYNLRWELNLQSDEVAGSVYRDNQKKEIYYKEYSEKIKASCESIIRNLASTIITIENYIDDDNVDKEEDIYKFGKSRVKDIEDIKNTLQIFMEYSEEDDFARIVEIDKSYKNFEFRVVPLKLADLFEENILATLSNGIFLSATLSVQNRMNYFKNTLGINRVDNIEKVIEPLYDYQSRVGVIGVSDICSYQNKDFTKEMSDFIANTAETTQGHMLSLFNSKERQEKTYEDLKDKLHLKNIEIYMNKRGIKYLKDINKRCVVLGSKGCFEGVDVPGDGLTCVTLDKIPNLNPRDPLYSTIIKKYNKTYNSLNYPQMAIKVKQAMGRLLRSKYDYGCFIIFNTGTNINNLKKLEKDLHGCKIYSMSIKNIDYYINNHFRRCRSMILKSSVVDVFEELEYIKNKEETELEKYINKEMKNRSIKIQAFNMDESRKTFKVKYFDITYLINKDKIKLELKK</sequence>
<accession>A0A371J9W6</accession>